<evidence type="ECO:0000259" key="1">
    <source>
        <dbReference type="Pfam" id="PF01814"/>
    </source>
</evidence>
<comment type="caution">
    <text evidence="2">The sequence shown here is derived from an EMBL/GenBank/DDBJ whole genome shotgun (WGS) entry which is preliminary data.</text>
</comment>
<gene>
    <name evidence="2" type="primary">ytfE_9</name>
    <name evidence="2" type="ORF">SDC9_166095</name>
</gene>
<reference evidence="2" key="1">
    <citation type="submission" date="2019-08" db="EMBL/GenBank/DDBJ databases">
        <authorList>
            <person name="Kucharzyk K."/>
            <person name="Murdoch R.W."/>
            <person name="Higgins S."/>
            <person name="Loffler F."/>
        </authorList>
    </citation>
    <scope>NUCLEOTIDE SEQUENCE</scope>
</reference>
<evidence type="ECO:0000313" key="2">
    <source>
        <dbReference type="EMBL" id="MPN18732.1"/>
    </source>
</evidence>
<feature type="domain" description="Hemerythrin-like" evidence="1">
    <location>
        <begin position="4"/>
        <end position="139"/>
    </location>
</feature>
<accession>A0A645FYF4</accession>
<dbReference type="InterPro" id="IPR012312">
    <property type="entry name" value="Hemerythrin-like"/>
</dbReference>
<name>A0A645FYF4_9ZZZZ</name>
<dbReference type="GO" id="GO:0005886">
    <property type="term" value="C:plasma membrane"/>
    <property type="evidence" value="ECO:0007669"/>
    <property type="project" value="TreeGrafter"/>
</dbReference>
<dbReference type="PANTHER" id="PTHR39966:SF1">
    <property type="entry name" value="HEMERYTHRIN-LIKE DOMAIN-CONTAINING PROTEIN"/>
    <property type="match status" value="1"/>
</dbReference>
<dbReference type="CDD" id="cd12108">
    <property type="entry name" value="Hr-like"/>
    <property type="match status" value="1"/>
</dbReference>
<dbReference type="EMBL" id="VSSQ01066129">
    <property type="protein sequence ID" value="MPN18732.1"/>
    <property type="molecule type" value="Genomic_DNA"/>
</dbReference>
<dbReference type="Gene3D" id="1.20.120.520">
    <property type="entry name" value="nmb1532 protein domain like"/>
    <property type="match status" value="1"/>
</dbReference>
<dbReference type="AlphaFoldDB" id="A0A645FYF4"/>
<sequence length="184" mass="21278">MKATEALKHEHEAVKLMMRIMEAISARIRSGIKVQRQDLDNMTDFLRVFVDQCHHAKEEDILFPVLEDAGIPKTGGPIGVMLAEHELGREYTRNISRNLINFEAADNSRAIELAKNMKAYIELLDEHILKENDVLFQMADKVLTEEVQEKLYDRFEELEEEVIGLGKHEELHKMLEKMSAVYLT</sequence>
<organism evidence="2">
    <name type="scientific">bioreactor metagenome</name>
    <dbReference type="NCBI Taxonomy" id="1076179"/>
    <lineage>
        <taxon>unclassified sequences</taxon>
        <taxon>metagenomes</taxon>
        <taxon>ecological metagenomes</taxon>
    </lineage>
</organism>
<dbReference type="PANTHER" id="PTHR39966">
    <property type="entry name" value="BLL2471 PROTEIN-RELATED"/>
    <property type="match status" value="1"/>
</dbReference>
<protein>
    <submittedName>
        <fullName evidence="2">Iron-sulfur cluster repair protein YtfE</fullName>
    </submittedName>
</protein>
<proteinExistence type="predicted"/>
<dbReference type="Pfam" id="PF01814">
    <property type="entry name" value="Hemerythrin"/>
    <property type="match status" value="1"/>
</dbReference>